<comment type="caution">
    <text evidence="8">The sequence shown here is derived from an EMBL/GenBank/DDBJ whole genome shotgun (WGS) entry which is preliminary data.</text>
</comment>
<dbReference type="InterPro" id="IPR003834">
    <property type="entry name" value="Cyt_c_assmbl_TM_dom"/>
</dbReference>
<reference evidence="8" key="1">
    <citation type="submission" date="2016-10" db="EMBL/GenBank/DDBJ databases">
        <title>Sequence of Gallionella enrichment culture.</title>
        <authorList>
            <person name="Poehlein A."/>
            <person name="Muehling M."/>
            <person name="Daniel R."/>
        </authorList>
    </citation>
    <scope>NUCLEOTIDE SEQUENCE</scope>
</reference>
<keyword evidence="3 6" id="KW-0812">Transmembrane</keyword>
<dbReference type="GO" id="GO:0017004">
    <property type="term" value="P:cytochrome complex assembly"/>
    <property type="evidence" value="ECO:0007669"/>
    <property type="project" value="InterPro"/>
</dbReference>
<dbReference type="PANTHER" id="PTHR31272">
    <property type="entry name" value="CYTOCHROME C-TYPE BIOGENESIS PROTEIN HI_1454-RELATED"/>
    <property type="match status" value="1"/>
</dbReference>
<feature type="transmembrane region" description="Helical" evidence="6">
    <location>
        <begin position="12"/>
        <end position="32"/>
    </location>
</feature>
<dbReference type="EC" id="1.8.1.8" evidence="8"/>
<proteinExistence type="inferred from homology"/>
<dbReference type="GO" id="GO:0047134">
    <property type="term" value="F:protein-disulfide reductase [NAD(P)H] activity"/>
    <property type="evidence" value="ECO:0007669"/>
    <property type="project" value="UniProtKB-EC"/>
</dbReference>
<feature type="transmembrane region" description="Helical" evidence="6">
    <location>
        <begin position="202"/>
        <end position="222"/>
    </location>
</feature>
<accession>A0A1J5S1H3</accession>
<dbReference type="AlphaFoldDB" id="A0A1J5S1H3"/>
<dbReference type="PANTHER" id="PTHR31272:SF9">
    <property type="entry name" value="BLL1027 PROTEIN"/>
    <property type="match status" value="1"/>
</dbReference>
<evidence type="ECO:0000256" key="6">
    <source>
        <dbReference type="SAM" id="Phobius"/>
    </source>
</evidence>
<feature type="transmembrane region" description="Helical" evidence="6">
    <location>
        <begin position="156"/>
        <end position="181"/>
    </location>
</feature>
<comment type="subcellular location">
    <subcellularLocation>
        <location evidence="1">Membrane</location>
        <topology evidence="1">Multi-pass membrane protein</topology>
    </subcellularLocation>
</comment>
<organism evidence="8">
    <name type="scientific">mine drainage metagenome</name>
    <dbReference type="NCBI Taxonomy" id="410659"/>
    <lineage>
        <taxon>unclassified sequences</taxon>
        <taxon>metagenomes</taxon>
        <taxon>ecological metagenomes</taxon>
    </lineage>
</organism>
<dbReference type="Pfam" id="PF02683">
    <property type="entry name" value="DsbD_TM"/>
    <property type="match status" value="1"/>
</dbReference>
<dbReference type="EMBL" id="MLJW01000123">
    <property type="protein sequence ID" value="OIQ98140.1"/>
    <property type="molecule type" value="Genomic_DNA"/>
</dbReference>
<evidence type="ECO:0000259" key="7">
    <source>
        <dbReference type="Pfam" id="PF02683"/>
    </source>
</evidence>
<evidence type="ECO:0000313" key="8">
    <source>
        <dbReference type="EMBL" id="OIQ98140.1"/>
    </source>
</evidence>
<evidence type="ECO:0000256" key="5">
    <source>
        <dbReference type="ARBA" id="ARBA00023136"/>
    </source>
</evidence>
<protein>
    <submittedName>
        <fullName evidence="8">Thiol:disulfide interchange protein DsbD</fullName>
        <ecNumber evidence="8">1.8.1.8</ecNumber>
    </submittedName>
</protein>
<evidence type="ECO:0000256" key="2">
    <source>
        <dbReference type="ARBA" id="ARBA00006143"/>
    </source>
</evidence>
<feature type="transmembrane region" description="Helical" evidence="6">
    <location>
        <begin position="44"/>
        <end position="68"/>
    </location>
</feature>
<gene>
    <name evidence="8" type="primary">dsbD_12</name>
    <name evidence="8" type="ORF">GALL_199040</name>
</gene>
<keyword evidence="5 6" id="KW-0472">Membrane</keyword>
<feature type="domain" description="Cytochrome C biogenesis protein transmembrane" evidence="7">
    <location>
        <begin position="9"/>
        <end position="215"/>
    </location>
</feature>
<evidence type="ECO:0000256" key="4">
    <source>
        <dbReference type="ARBA" id="ARBA00022989"/>
    </source>
</evidence>
<name>A0A1J5S1H3_9ZZZZ</name>
<evidence type="ECO:0000256" key="1">
    <source>
        <dbReference type="ARBA" id="ARBA00004141"/>
    </source>
</evidence>
<keyword evidence="8" id="KW-0560">Oxidoreductase</keyword>
<comment type="similarity">
    <text evidence="2">Belongs to the DsbD family.</text>
</comment>
<evidence type="ECO:0000256" key="3">
    <source>
        <dbReference type="ARBA" id="ARBA00022692"/>
    </source>
</evidence>
<sequence>MELNVASFGLSFLAGVLTTLSPCVLPLVPILLGSATSTHRFGPAALVGGLMLSFTVVGAGIGYLGASIGLGQDALRVVGGTLLILFGAVLFSSMLQERFSAAISRLGVGQGLLTRFNLNGLHGQFLLGMLLGVVWSPCVGPTMGVAVTLASQGKELMQVAAVMLMFSLGAALPLLSIGMLSRQAMGKWRNRMLEAGQKGKKIFGTALFLIGIFVLSGADKFFEQVAVNVMPDWLVALTTRF</sequence>
<keyword evidence="4 6" id="KW-1133">Transmembrane helix</keyword>
<feature type="transmembrane region" description="Helical" evidence="6">
    <location>
        <begin position="74"/>
        <end position="95"/>
    </location>
</feature>
<dbReference type="InterPro" id="IPR051790">
    <property type="entry name" value="Cytochrome_c-biogenesis_DsbD"/>
</dbReference>
<dbReference type="GO" id="GO:0016020">
    <property type="term" value="C:membrane"/>
    <property type="evidence" value="ECO:0007669"/>
    <property type="project" value="UniProtKB-SubCell"/>
</dbReference>